<accession>A0A2T3KLL3</accession>
<dbReference type="Proteomes" id="UP000241426">
    <property type="component" value="Unassembled WGS sequence"/>
</dbReference>
<gene>
    <name evidence="1" type="ORF">C9J27_05370</name>
</gene>
<dbReference type="AlphaFoldDB" id="A0A2T3KLL3"/>
<protein>
    <submittedName>
        <fullName evidence="1">Uncharacterized protein</fullName>
    </submittedName>
</protein>
<evidence type="ECO:0000313" key="2">
    <source>
        <dbReference type="Proteomes" id="UP000241426"/>
    </source>
</evidence>
<proteinExistence type="predicted"/>
<sequence>MYLKNTNSALVQAYRFVNQYVVGSFKKIKMKNDKDKVTINGNSFAGCDIEIHNKKVIIDGVICRS</sequence>
<dbReference type="EMBL" id="PYNF01000003">
    <property type="protein sequence ID" value="PSV00566.1"/>
    <property type="molecule type" value="Genomic_DNA"/>
</dbReference>
<reference evidence="1 2" key="1">
    <citation type="submission" date="2018-01" db="EMBL/GenBank/DDBJ databases">
        <title>Whole genome sequencing of Histamine producing bacteria.</title>
        <authorList>
            <person name="Butler K."/>
        </authorList>
    </citation>
    <scope>NUCLEOTIDE SEQUENCE [LARGE SCALE GENOMIC DNA]</scope>
    <source>
        <strain evidence="1 2">FS-7.2</strain>
    </source>
</reference>
<name>A0A2T3KLL3_9GAMM</name>
<evidence type="ECO:0000313" key="1">
    <source>
        <dbReference type="EMBL" id="PSV00566.1"/>
    </source>
</evidence>
<organism evidence="1 2">
    <name type="scientific">Photobacterium kishitanii</name>
    <dbReference type="NCBI Taxonomy" id="318456"/>
    <lineage>
        <taxon>Bacteria</taxon>
        <taxon>Pseudomonadati</taxon>
        <taxon>Pseudomonadota</taxon>
        <taxon>Gammaproteobacteria</taxon>
        <taxon>Vibrionales</taxon>
        <taxon>Vibrionaceae</taxon>
        <taxon>Photobacterium</taxon>
    </lineage>
</organism>
<comment type="caution">
    <text evidence="1">The sequence shown here is derived from an EMBL/GenBank/DDBJ whole genome shotgun (WGS) entry which is preliminary data.</text>
</comment>